<evidence type="ECO:0008006" key="4">
    <source>
        <dbReference type="Google" id="ProtNLM"/>
    </source>
</evidence>
<keyword evidence="1" id="KW-1133">Transmembrane helix</keyword>
<evidence type="ECO:0000313" key="2">
    <source>
        <dbReference type="EMBL" id="GGH55747.1"/>
    </source>
</evidence>
<keyword evidence="1" id="KW-0472">Membrane</keyword>
<sequence length="66" mass="7610">MKYYNNNLVYAYRIWIMACTVLVAIASMITLYVVVTNYKSYEKTIARTYVYGSNGASIEVNLKPKK</sequence>
<organism evidence="2 3">
    <name type="scientific">Dyadobacter endophyticus</name>
    <dbReference type="NCBI Taxonomy" id="1749036"/>
    <lineage>
        <taxon>Bacteria</taxon>
        <taxon>Pseudomonadati</taxon>
        <taxon>Bacteroidota</taxon>
        <taxon>Cytophagia</taxon>
        <taxon>Cytophagales</taxon>
        <taxon>Spirosomataceae</taxon>
        <taxon>Dyadobacter</taxon>
    </lineage>
</organism>
<proteinExistence type="predicted"/>
<dbReference type="EMBL" id="BMIA01000009">
    <property type="protein sequence ID" value="GGH55747.1"/>
    <property type="molecule type" value="Genomic_DNA"/>
</dbReference>
<keyword evidence="3" id="KW-1185">Reference proteome</keyword>
<comment type="caution">
    <text evidence="2">The sequence shown here is derived from an EMBL/GenBank/DDBJ whole genome shotgun (WGS) entry which is preliminary data.</text>
</comment>
<feature type="transmembrane region" description="Helical" evidence="1">
    <location>
        <begin position="12"/>
        <end position="35"/>
    </location>
</feature>
<evidence type="ECO:0000313" key="3">
    <source>
        <dbReference type="Proteomes" id="UP000600214"/>
    </source>
</evidence>
<gene>
    <name evidence="2" type="ORF">GCM10007423_63620</name>
</gene>
<accession>A0ABQ1ZCZ3</accession>
<dbReference type="Proteomes" id="UP000600214">
    <property type="component" value="Unassembled WGS sequence"/>
</dbReference>
<protein>
    <recommendedName>
        <fullName evidence="4">FixH protein</fullName>
    </recommendedName>
</protein>
<name>A0ABQ1ZCZ3_9BACT</name>
<keyword evidence="1" id="KW-0812">Transmembrane</keyword>
<reference evidence="3" key="1">
    <citation type="journal article" date="2019" name="Int. J. Syst. Evol. Microbiol.">
        <title>The Global Catalogue of Microorganisms (GCM) 10K type strain sequencing project: providing services to taxonomists for standard genome sequencing and annotation.</title>
        <authorList>
            <consortium name="The Broad Institute Genomics Platform"/>
            <consortium name="The Broad Institute Genome Sequencing Center for Infectious Disease"/>
            <person name="Wu L."/>
            <person name="Ma J."/>
        </authorList>
    </citation>
    <scope>NUCLEOTIDE SEQUENCE [LARGE SCALE GENOMIC DNA]</scope>
    <source>
        <strain evidence="3">CGMCC 1.15288</strain>
    </source>
</reference>
<evidence type="ECO:0000256" key="1">
    <source>
        <dbReference type="SAM" id="Phobius"/>
    </source>
</evidence>